<reference evidence="2" key="1">
    <citation type="journal article" date="2018" name="Genome Biol.">
        <title>SKESA: strategic k-mer extension for scrupulous assemblies.</title>
        <authorList>
            <person name="Souvorov A."/>
            <person name="Agarwala R."/>
            <person name="Lipman D.J."/>
        </authorList>
    </citation>
    <scope>NUCLEOTIDE SEQUENCE</scope>
    <source>
        <strain evidence="2">CDC B1171</strain>
        <strain evidence="1">CDC B1433</strain>
    </source>
</reference>
<comment type="caution">
    <text evidence="2">The sequence shown here is derived from an EMBL/GenBank/DDBJ whole genome shotgun (WGS) entry which is preliminary data.</text>
</comment>
<dbReference type="Pfam" id="PF07434">
    <property type="entry name" value="CblD"/>
    <property type="match status" value="1"/>
</dbReference>
<dbReference type="EMBL" id="DAASTO010000036">
    <property type="protein sequence ID" value="HAE6965777.1"/>
    <property type="molecule type" value="Genomic_DNA"/>
</dbReference>
<proteinExistence type="predicted"/>
<dbReference type="EMBL" id="DAARTF010000030">
    <property type="protein sequence ID" value="HAE3846336.1"/>
    <property type="molecule type" value="Genomic_DNA"/>
</dbReference>
<dbReference type="AlphaFoldDB" id="A0A735J1Q5"/>
<gene>
    <name evidence="1" type="ORF">GNB68_004438</name>
    <name evidence="2" type="ORF">GNC51_004562</name>
</gene>
<accession>A0A735J1Q5</accession>
<sequence length="58" mass="6556">MCEHFRQSLCASLLDATAQQQDQHPDTLTTQPFNIREKRSGEYQGTLTVTMLMGTQTP</sequence>
<evidence type="ECO:0000313" key="1">
    <source>
        <dbReference type="EMBL" id="HAE3846336.1"/>
    </source>
</evidence>
<reference evidence="2" key="2">
    <citation type="submission" date="2018-07" db="EMBL/GenBank/DDBJ databases">
        <authorList>
            <consortium name="NCBI Pathogen Detection Project"/>
        </authorList>
    </citation>
    <scope>NUCLEOTIDE SEQUENCE</scope>
    <source>
        <strain evidence="2">CDC B1171</strain>
        <strain evidence="1">CDC B1433</strain>
    </source>
</reference>
<evidence type="ECO:0000313" key="2">
    <source>
        <dbReference type="EMBL" id="HAE6965777.1"/>
    </source>
</evidence>
<name>A0A735J1Q5_SALET</name>
<protein>
    <submittedName>
        <fullName evidence="2">Uncharacterized protein</fullName>
    </submittedName>
</protein>
<dbReference type="InterPro" id="IPR010888">
    <property type="entry name" value="CblD"/>
</dbReference>
<organism evidence="2">
    <name type="scientific">Salmonella enterica subsp. enterica serovar Panama</name>
    <dbReference type="NCBI Taxonomy" id="29472"/>
    <lineage>
        <taxon>Bacteria</taxon>
        <taxon>Pseudomonadati</taxon>
        <taxon>Pseudomonadota</taxon>
        <taxon>Gammaproteobacteria</taxon>
        <taxon>Enterobacterales</taxon>
        <taxon>Enterobacteriaceae</taxon>
        <taxon>Salmonella</taxon>
    </lineage>
</organism>